<accession>A0A1E1WCK5</accession>
<feature type="region of interest" description="Disordered" evidence="1">
    <location>
        <begin position="76"/>
        <end position="148"/>
    </location>
</feature>
<dbReference type="AlphaFoldDB" id="A0A1E1WCK5"/>
<feature type="compositionally biased region" description="Polar residues" evidence="1">
    <location>
        <begin position="43"/>
        <end position="55"/>
    </location>
</feature>
<dbReference type="OrthoDB" id="10069414at2759"/>
<evidence type="ECO:0000256" key="1">
    <source>
        <dbReference type="SAM" id="MobiDB-lite"/>
    </source>
</evidence>
<organism evidence="2">
    <name type="scientific">Pectinophora gossypiella</name>
    <name type="common">Cotton pink bollworm</name>
    <name type="synonym">Depressaria gossypiella</name>
    <dbReference type="NCBI Taxonomy" id="13191"/>
    <lineage>
        <taxon>Eukaryota</taxon>
        <taxon>Metazoa</taxon>
        <taxon>Ecdysozoa</taxon>
        <taxon>Arthropoda</taxon>
        <taxon>Hexapoda</taxon>
        <taxon>Insecta</taxon>
        <taxon>Pterygota</taxon>
        <taxon>Neoptera</taxon>
        <taxon>Endopterygota</taxon>
        <taxon>Lepidoptera</taxon>
        <taxon>Glossata</taxon>
        <taxon>Ditrysia</taxon>
        <taxon>Gelechioidea</taxon>
        <taxon>Gelechiidae</taxon>
        <taxon>Apatetrinae</taxon>
        <taxon>Pectinophora</taxon>
    </lineage>
</organism>
<feature type="region of interest" description="Disordered" evidence="1">
    <location>
        <begin position="1"/>
        <end position="60"/>
    </location>
</feature>
<reference evidence="2" key="1">
    <citation type="submission" date="2015-09" db="EMBL/GenBank/DDBJ databases">
        <title>De novo assembly of Pectinophora gossypiella (Pink Bollworm) gut transcriptome.</title>
        <authorList>
            <person name="Tassone E.E."/>
        </authorList>
    </citation>
    <scope>NUCLEOTIDE SEQUENCE</scope>
</reference>
<dbReference type="EMBL" id="GDQN01006387">
    <property type="protein sequence ID" value="JAT84667.1"/>
    <property type="molecule type" value="Transcribed_RNA"/>
</dbReference>
<evidence type="ECO:0000313" key="2">
    <source>
        <dbReference type="EMBL" id="JAT84667.1"/>
    </source>
</evidence>
<feature type="compositionally biased region" description="Basic and acidic residues" evidence="1">
    <location>
        <begin position="1"/>
        <end position="16"/>
    </location>
</feature>
<sequence>HDMEESHEMEVPHEMEESIENIQQEVEKQISEVTETHVDAETQKSASDSLVSTQEPPAPILSVEASQENISSLLNDWDENDSQEGNEMVNGAKDGEVLQSIAPEETDSVAEIKNTESNVDKLEPKKVDKIQSLVRDWDDDEEDGKKLN</sequence>
<feature type="compositionally biased region" description="Basic and acidic residues" evidence="1">
    <location>
        <begin position="118"/>
        <end position="129"/>
    </location>
</feature>
<gene>
    <name evidence="2" type="ORF">g.8659</name>
</gene>
<feature type="compositionally biased region" description="Basic and acidic residues" evidence="1">
    <location>
        <begin position="25"/>
        <end position="42"/>
    </location>
</feature>
<protein>
    <submittedName>
        <fullName evidence="2">Uncharacterized protein</fullName>
    </submittedName>
</protein>
<proteinExistence type="predicted"/>
<feature type="non-terminal residue" evidence="2">
    <location>
        <position position="1"/>
    </location>
</feature>
<name>A0A1E1WCK5_PECGO</name>